<evidence type="ECO:0000313" key="3">
    <source>
        <dbReference type="EMBL" id="MDQ0322180.1"/>
    </source>
</evidence>
<sequence length="519" mass="56771">MGDTDVRFYLSILIRRLPYMLAIAASVLLLAVVATRVLPTVYSANARILAENPQIPAELARSTVPTGPAEQLQIVQQQITARDNLLTLAEHLGIYEGSDTPPAPEDIVADMRSRIGFEQTPLDEPGGAIVFNVAFEASDPVVAANVANEIAAMILGRNQQQRTDRAGNTLKFFDQEVAKLGDNLNRIEAEILKFKNANKDTLPENLEFRRSQQSLLQGRLATLEQEEAELRTRRSNLIVAYAGAGQLSGTTPITPEQQMLAELNRALAEQLAIFSESSPSIKALRARINSLQSRLVLSQPKSEEKTDRVKADDASKSFGLDLQLSDIDDRLQSITREKTTIAQRVSDLTKSITATPASETALNSLERNRENVQTQYNSAIARRAEASTGEQIEMRADGGRFSLLEEATPPTSPISPRGKRILMLGAVLGAGLALGYVVLLELLNRTVRRPAEVVRLLEAYPLAVVPNIRPTAYRRRAPKRRSVFARLSAAVLPTLAAAAFYHVPLKIAFERLLGGLSGT</sequence>
<evidence type="ECO:0000256" key="2">
    <source>
        <dbReference type="SAM" id="Phobius"/>
    </source>
</evidence>
<keyword evidence="4" id="KW-1185">Reference proteome</keyword>
<proteinExistence type="predicted"/>
<feature type="transmembrane region" description="Helical" evidence="2">
    <location>
        <begin position="483"/>
        <end position="503"/>
    </location>
</feature>
<feature type="transmembrane region" description="Helical" evidence="2">
    <location>
        <begin position="421"/>
        <end position="440"/>
    </location>
</feature>
<protein>
    <submittedName>
        <fullName evidence="3">Polysaccharide chain length determinant protein (PEP-CTERM system associated)</fullName>
    </submittedName>
</protein>
<dbReference type="PANTHER" id="PTHR32309:SF13">
    <property type="entry name" value="FERRIC ENTEROBACTIN TRANSPORT PROTEIN FEPE"/>
    <property type="match status" value="1"/>
</dbReference>
<dbReference type="PANTHER" id="PTHR32309">
    <property type="entry name" value="TYROSINE-PROTEIN KINASE"/>
    <property type="match status" value="1"/>
</dbReference>
<dbReference type="RefSeq" id="WP_307233737.1">
    <property type="nucleotide sequence ID" value="NZ_JAUSVF010000002.1"/>
</dbReference>
<dbReference type="EMBL" id="JAUSVF010000002">
    <property type="protein sequence ID" value="MDQ0322180.1"/>
    <property type="molecule type" value="Genomic_DNA"/>
</dbReference>
<evidence type="ECO:0000256" key="1">
    <source>
        <dbReference type="SAM" id="Coils"/>
    </source>
</evidence>
<keyword evidence="2" id="KW-0472">Membrane</keyword>
<feature type="transmembrane region" description="Helical" evidence="2">
    <location>
        <begin position="17"/>
        <end position="38"/>
    </location>
</feature>
<name>A0ABU0BVA1_9HYPH</name>
<comment type="caution">
    <text evidence="3">The sequence shown here is derived from an EMBL/GenBank/DDBJ whole genome shotgun (WGS) entry which is preliminary data.</text>
</comment>
<gene>
    <name evidence="3" type="ORF">QO002_004386</name>
</gene>
<keyword evidence="2" id="KW-0812">Transmembrane</keyword>
<accession>A0ABU0BVA1</accession>
<feature type="coiled-coil region" evidence="1">
    <location>
        <begin position="170"/>
        <end position="240"/>
    </location>
</feature>
<reference evidence="3 4" key="1">
    <citation type="submission" date="2023-07" db="EMBL/GenBank/DDBJ databases">
        <title>Genomic Encyclopedia of Type Strains, Phase IV (KMG-IV): sequencing the most valuable type-strain genomes for metagenomic binning, comparative biology and taxonomic classification.</title>
        <authorList>
            <person name="Goeker M."/>
        </authorList>
    </citation>
    <scope>NUCLEOTIDE SEQUENCE [LARGE SCALE GENOMIC DNA]</scope>
    <source>
        <strain evidence="3 4">DSM 1112</strain>
    </source>
</reference>
<dbReference type="Proteomes" id="UP001230207">
    <property type="component" value="Unassembled WGS sequence"/>
</dbReference>
<dbReference type="InterPro" id="IPR050445">
    <property type="entry name" value="Bact_polysacc_biosynth/exp"/>
</dbReference>
<keyword evidence="1" id="KW-0175">Coiled coil</keyword>
<keyword evidence="2" id="KW-1133">Transmembrane helix</keyword>
<organism evidence="3 4">
    <name type="scientific">Pararhizobium capsulatum DSM 1112</name>
    <dbReference type="NCBI Taxonomy" id="1121113"/>
    <lineage>
        <taxon>Bacteria</taxon>
        <taxon>Pseudomonadati</taxon>
        <taxon>Pseudomonadota</taxon>
        <taxon>Alphaproteobacteria</taxon>
        <taxon>Hyphomicrobiales</taxon>
        <taxon>Rhizobiaceae</taxon>
        <taxon>Rhizobium/Agrobacterium group</taxon>
        <taxon>Pararhizobium</taxon>
    </lineage>
</organism>
<evidence type="ECO:0000313" key="4">
    <source>
        <dbReference type="Proteomes" id="UP001230207"/>
    </source>
</evidence>